<reference evidence="7" key="2">
    <citation type="submission" date="2020-10" db="EMBL/GenBank/DDBJ databases">
        <authorList>
            <person name="Peck L.D."/>
            <person name="Nowell R.W."/>
            <person name="Flood J."/>
            <person name="Ryan M.J."/>
            <person name="Barraclough T.G."/>
        </authorList>
    </citation>
    <scope>NUCLEOTIDE SEQUENCE</scope>
    <source>
        <strain evidence="7">IMI 127659i</strain>
    </source>
</reference>
<dbReference type="GO" id="GO:0043565">
    <property type="term" value="F:sequence-specific DNA binding"/>
    <property type="evidence" value="ECO:0007669"/>
    <property type="project" value="TreeGrafter"/>
</dbReference>
<dbReference type="OrthoDB" id="4161238at2759"/>
<protein>
    <recommendedName>
        <fullName evidence="6">C2H2-type domain-containing protein</fullName>
    </recommendedName>
</protein>
<dbReference type="Gene3D" id="3.30.160.60">
    <property type="entry name" value="Classic Zinc Finger"/>
    <property type="match status" value="1"/>
</dbReference>
<dbReference type="SMART" id="SM00451">
    <property type="entry name" value="ZnF_U1"/>
    <property type="match status" value="3"/>
</dbReference>
<dbReference type="InterPro" id="IPR003604">
    <property type="entry name" value="Matrin/U1-like-C_Znf_C2H2"/>
</dbReference>
<keyword evidence="8" id="KW-1185">Reference proteome</keyword>
<dbReference type="AlphaFoldDB" id="A0A9P7L4B1"/>
<gene>
    <name evidence="7" type="ORF">H9Q72_003243</name>
</gene>
<evidence type="ECO:0000259" key="6">
    <source>
        <dbReference type="PROSITE" id="PS50157"/>
    </source>
</evidence>
<proteinExistence type="predicted"/>
<dbReference type="GO" id="GO:0005634">
    <property type="term" value="C:nucleus"/>
    <property type="evidence" value="ECO:0007669"/>
    <property type="project" value="TreeGrafter"/>
</dbReference>
<dbReference type="PANTHER" id="PTHR24408:SF58">
    <property type="entry name" value="TRANSCRIPTION FACTOR (TFIIIA), PUTATIVE (AFU_ORTHOLOGUE AFUA_1G05150)-RELATED"/>
    <property type="match status" value="1"/>
</dbReference>
<dbReference type="PANTHER" id="PTHR24408">
    <property type="entry name" value="ZINC FINGER PROTEIN"/>
    <property type="match status" value="1"/>
</dbReference>
<dbReference type="PROSITE" id="PS50157">
    <property type="entry name" value="ZINC_FINGER_C2H2_2"/>
    <property type="match status" value="1"/>
</dbReference>
<dbReference type="GO" id="GO:0000981">
    <property type="term" value="F:DNA-binding transcription factor activity, RNA polymerase II-specific"/>
    <property type="evidence" value="ECO:0007669"/>
    <property type="project" value="TreeGrafter"/>
</dbReference>
<sequence length="457" mass="51365">MPLITDFFTPSTKTVTTSKPVTTPEPVSTIMEFMMILTWACLSETPYYSKNLLFAMFFTSLQVMAEIAGEASLEFVPGLLDVVQSVVPPTIEFFKSLPTAELSQWGVYAIVLKKPGCSPKLYIGSGTSTSGVHARLNQYSQRCLSMLPSGVQAAFEDGYAITHRGLLCRIAMPTPACAPLNRLLFIALEATFGFLFWAMRPQKEYPGMDKVRLWDPAILEYEGICTHSSLTEQVRGDFNLTAEELEAHAAERKKRFLELKAINNSNWHYRQMATNYDAYITAANERVYRSRANNPGRNTANAAKHRAIAFREKKYYCKDCELPYSSSHALLDHYKTSKHKRKLVDSDNPFFCRPCNKGLNNKSNHTRHNEGDRHIKIVAALLAAQEDDPQSVPYDLGEYTKTAQHRPRTINVNAAYFCRFCNRGYDNSSNFSRHKKNARHLKAVAAAAAARADAVGI</sequence>
<name>A0A9P7L4B1_9HYPO</name>
<evidence type="ECO:0000256" key="2">
    <source>
        <dbReference type="ARBA" id="ARBA00022737"/>
    </source>
</evidence>
<keyword evidence="3 5" id="KW-0863">Zinc-finger</keyword>
<dbReference type="SMART" id="SM00355">
    <property type="entry name" value="ZnF_C2H2"/>
    <property type="match status" value="3"/>
</dbReference>
<dbReference type="InterPro" id="IPR036236">
    <property type="entry name" value="Znf_C2H2_sf"/>
</dbReference>
<evidence type="ECO:0000256" key="1">
    <source>
        <dbReference type="ARBA" id="ARBA00022723"/>
    </source>
</evidence>
<dbReference type="PROSITE" id="PS00028">
    <property type="entry name" value="ZINC_FINGER_C2H2_1"/>
    <property type="match status" value="3"/>
</dbReference>
<accession>A0A9P7L4B1</accession>
<dbReference type="GO" id="GO:0008270">
    <property type="term" value="F:zinc ion binding"/>
    <property type="evidence" value="ECO:0007669"/>
    <property type="project" value="UniProtKB-KW"/>
</dbReference>
<comment type="caution">
    <text evidence="7">The sequence shown here is derived from an EMBL/GenBank/DDBJ whole genome shotgun (WGS) entry which is preliminary data.</text>
</comment>
<evidence type="ECO:0000256" key="5">
    <source>
        <dbReference type="PROSITE-ProRule" id="PRU00042"/>
    </source>
</evidence>
<dbReference type="SUPFAM" id="SSF57667">
    <property type="entry name" value="beta-beta-alpha zinc fingers"/>
    <property type="match status" value="3"/>
</dbReference>
<evidence type="ECO:0000256" key="4">
    <source>
        <dbReference type="ARBA" id="ARBA00022833"/>
    </source>
</evidence>
<keyword evidence="1" id="KW-0479">Metal-binding</keyword>
<dbReference type="Proteomes" id="UP000750502">
    <property type="component" value="Unassembled WGS sequence"/>
</dbReference>
<keyword evidence="2" id="KW-0677">Repeat</keyword>
<dbReference type="InterPro" id="IPR013087">
    <property type="entry name" value="Znf_C2H2_type"/>
</dbReference>
<feature type="domain" description="C2H2-type" evidence="6">
    <location>
        <begin position="416"/>
        <end position="440"/>
    </location>
</feature>
<evidence type="ECO:0000313" key="7">
    <source>
        <dbReference type="EMBL" id="KAG5769513.1"/>
    </source>
</evidence>
<evidence type="ECO:0000313" key="8">
    <source>
        <dbReference type="Proteomes" id="UP000750502"/>
    </source>
</evidence>
<reference evidence="7" key="1">
    <citation type="journal article" date="2020" name="bioRxiv">
        <title>Historical genomics reveals the evolutionary mechanisms behind multiple outbreaks of the host-specific coffee wilt pathogen Fusarium xylarioides.</title>
        <authorList>
            <person name="Peck D."/>
            <person name="Nowell R.W."/>
            <person name="Flood J."/>
            <person name="Ryan M.J."/>
            <person name="Barraclough T.G."/>
        </authorList>
    </citation>
    <scope>NUCLEOTIDE SEQUENCE</scope>
    <source>
        <strain evidence="7">IMI 127659i</strain>
    </source>
</reference>
<keyword evidence="4" id="KW-0862">Zinc</keyword>
<organism evidence="7 8">
    <name type="scientific">Fusarium xylarioides</name>
    <dbReference type="NCBI Taxonomy" id="221167"/>
    <lineage>
        <taxon>Eukaryota</taxon>
        <taxon>Fungi</taxon>
        <taxon>Dikarya</taxon>
        <taxon>Ascomycota</taxon>
        <taxon>Pezizomycotina</taxon>
        <taxon>Sordariomycetes</taxon>
        <taxon>Hypocreomycetidae</taxon>
        <taxon>Hypocreales</taxon>
        <taxon>Nectriaceae</taxon>
        <taxon>Fusarium</taxon>
        <taxon>Fusarium fujikuroi species complex</taxon>
    </lineage>
</organism>
<dbReference type="EMBL" id="JADFTT010000076">
    <property type="protein sequence ID" value="KAG5769513.1"/>
    <property type="molecule type" value="Genomic_DNA"/>
</dbReference>
<evidence type="ECO:0000256" key="3">
    <source>
        <dbReference type="ARBA" id="ARBA00022771"/>
    </source>
</evidence>